<keyword evidence="6 10" id="KW-0863">Zinc-finger</keyword>
<comment type="subcellular location">
    <subcellularLocation>
        <location evidence="2">Cytoplasm</location>
    </subcellularLocation>
    <subcellularLocation>
        <location evidence="1">Nucleus</location>
    </subcellularLocation>
</comment>
<dbReference type="Gene3D" id="3.30.160.60">
    <property type="entry name" value="Classic Zinc Finger"/>
    <property type="match status" value="1"/>
</dbReference>
<evidence type="ECO:0000313" key="12">
    <source>
        <dbReference type="EMBL" id="RKP31106.1"/>
    </source>
</evidence>
<dbReference type="SMART" id="SM00451">
    <property type="entry name" value="ZnF_U1"/>
    <property type="match status" value="1"/>
</dbReference>
<evidence type="ECO:0000256" key="9">
    <source>
        <dbReference type="ARBA" id="ARBA00038064"/>
    </source>
</evidence>
<dbReference type="GO" id="GO:0003676">
    <property type="term" value="F:nucleic acid binding"/>
    <property type="evidence" value="ECO:0007669"/>
    <property type="project" value="InterPro"/>
</dbReference>
<dbReference type="InterPro" id="IPR051879">
    <property type="entry name" value="C2H2-ZF_Maturation_Protein"/>
</dbReference>
<evidence type="ECO:0000256" key="5">
    <source>
        <dbReference type="ARBA" id="ARBA00022723"/>
    </source>
</evidence>
<keyword evidence="3" id="KW-0963">Cytoplasm</keyword>
<dbReference type="InterPro" id="IPR013087">
    <property type="entry name" value="Znf_C2H2_type"/>
</dbReference>
<protein>
    <submittedName>
        <fullName evidence="12">Bud site selection protein 20</fullName>
    </submittedName>
</protein>
<dbReference type="PROSITE" id="PS50157">
    <property type="entry name" value="ZINC_FINGER_C2H2_2"/>
    <property type="match status" value="1"/>
</dbReference>
<dbReference type="Proteomes" id="UP000268321">
    <property type="component" value="Unassembled WGS sequence"/>
</dbReference>
<dbReference type="SUPFAM" id="SSF57667">
    <property type="entry name" value="beta-beta-alpha zinc fingers"/>
    <property type="match status" value="1"/>
</dbReference>
<dbReference type="AlphaFoldDB" id="A0A4P9ZDS4"/>
<dbReference type="GO" id="GO:0043021">
    <property type="term" value="F:ribonucleoprotein complex binding"/>
    <property type="evidence" value="ECO:0007669"/>
    <property type="project" value="UniProtKB-ARBA"/>
</dbReference>
<dbReference type="InterPro" id="IPR022755">
    <property type="entry name" value="Znf_C2H2_jaz"/>
</dbReference>
<dbReference type="PANTHER" id="PTHR46095">
    <property type="entry name" value="ZINC FINGER PROTEIN 593"/>
    <property type="match status" value="1"/>
</dbReference>
<accession>A0A4P9ZDS4</accession>
<keyword evidence="4" id="KW-0690">Ribosome biogenesis</keyword>
<evidence type="ECO:0000256" key="3">
    <source>
        <dbReference type="ARBA" id="ARBA00022490"/>
    </source>
</evidence>
<evidence type="ECO:0000256" key="6">
    <source>
        <dbReference type="ARBA" id="ARBA00022771"/>
    </source>
</evidence>
<evidence type="ECO:0000259" key="11">
    <source>
        <dbReference type="PROSITE" id="PS50157"/>
    </source>
</evidence>
<evidence type="ECO:0000256" key="2">
    <source>
        <dbReference type="ARBA" id="ARBA00004496"/>
    </source>
</evidence>
<keyword evidence="8" id="KW-0539">Nucleus</keyword>
<comment type="similarity">
    <text evidence="9">Belongs to the ZNF593/BUD20 C2H2-type zinc-finger protein family.</text>
</comment>
<dbReference type="GO" id="GO:0042254">
    <property type="term" value="P:ribosome biogenesis"/>
    <property type="evidence" value="ECO:0007669"/>
    <property type="project" value="UniProtKB-KW"/>
</dbReference>
<sequence length="159" mass="18357">MGRYSVKRYKTKRREKDVDLIYNDISSKESIARLENQPLDDTKPGLGQYYCVECAKYFEFQLTLDIHRKGKVHKRRVKELRQRPYSPLESQAAAGYNVQRFLESVEKYKKLEAQKKENQAEFDALILQRKGTLDAIITGILSGTLEPSAPAEEDQIVDA</sequence>
<name>A0A4P9ZDS4_9ASCO</name>
<feature type="domain" description="C2H2-type" evidence="11">
    <location>
        <begin position="49"/>
        <end position="78"/>
    </location>
</feature>
<evidence type="ECO:0000313" key="13">
    <source>
        <dbReference type="Proteomes" id="UP000268321"/>
    </source>
</evidence>
<dbReference type="GO" id="GO:0008270">
    <property type="term" value="F:zinc ion binding"/>
    <property type="evidence" value="ECO:0007669"/>
    <property type="project" value="UniProtKB-KW"/>
</dbReference>
<evidence type="ECO:0000256" key="10">
    <source>
        <dbReference type="PROSITE-ProRule" id="PRU00042"/>
    </source>
</evidence>
<dbReference type="PROSITE" id="PS00028">
    <property type="entry name" value="ZINC_FINGER_C2H2_1"/>
    <property type="match status" value="1"/>
</dbReference>
<dbReference type="InterPro" id="IPR036236">
    <property type="entry name" value="Znf_C2H2_sf"/>
</dbReference>
<proteinExistence type="inferred from homology"/>
<dbReference type="InterPro" id="IPR003604">
    <property type="entry name" value="Matrin/U1-like-C_Znf_C2H2"/>
</dbReference>
<dbReference type="FunFam" id="3.30.160.60:FF:000299">
    <property type="entry name" value="Zinc finger protein 593"/>
    <property type="match status" value="1"/>
</dbReference>
<evidence type="ECO:0000256" key="7">
    <source>
        <dbReference type="ARBA" id="ARBA00022833"/>
    </source>
</evidence>
<dbReference type="GO" id="GO:0005634">
    <property type="term" value="C:nucleus"/>
    <property type="evidence" value="ECO:0007669"/>
    <property type="project" value="UniProtKB-SubCell"/>
</dbReference>
<keyword evidence="7" id="KW-0862">Zinc</keyword>
<evidence type="ECO:0000256" key="4">
    <source>
        <dbReference type="ARBA" id="ARBA00022517"/>
    </source>
</evidence>
<keyword evidence="13" id="KW-1185">Reference proteome</keyword>
<dbReference type="GO" id="GO:0005737">
    <property type="term" value="C:cytoplasm"/>
    <property type="evidence" value="ECO:0007669"/>
    <property type="project" value="UniProtKB-SubCell"/>
</dbReference>
<dbReference type="Pfam" id="PF12171">
    <property type="entry name" value="zf-C2H2_jaz"/>
    <property type="match status" value="1"/>
</dbReference>
<dbReference type="PANTHER" id="PTHR46095:SF1">
    <property type="entry name" value="ZINC FINGER PROTEIN 593"/>
    <property type="match status" value="1"/>
</dbReference>
<keyword evidence="5" id="KW-0479">Metal-binding</keyword>
<evidence type="ECO:0000256" key="1">
    <source>
        <dbReference type="ARBA" id="ARBA00004123"/>
    </source>
</evidence>
<dbReference type="EMBL" id="ML004446">
    <property type="protein sequence ID" value="RKP31106.1"/>
    <property type="molecule type" value="Genomic_DNA"/>
</dbReference>
<dbReference type="OrthoDB" id="24683at2759"/>
<organism evidence="12 13">
    <name type="scientific">Metschnikowia bicuspidata</name>
    <dbReference type="NCBI Taxonomy" id="27322"/>
    <lineage>
        <taxon>Eukaryota</taxon>
        <taxon>Fungi</taxon>
        <taxon>Dikarya</taxon>
        <taxon>Ascomycota</taxon>
        <taxon>Saccharomycotina</taxon>
        <taxon>Pichiomycetes</taxon>
        <taxon>Metschnikowiaceae</taxon>
        <taxon>Metschnikowia</taxon>
    </lineage>
</organism>
<reference evidence="13" key="1">
    <citation type="journal article" date="2018" name="Nat. Microbiol.">
        <title>Leveraging single-cell genomics to expand the fungal tree of life.</title>
        <authorList>
            <person name="Ahrendt S.R."/>
            <person name="Quandt C.A."/>
            <person name="Ciobanu D."/>
            <person name="Clum A."/>
            <person name="Salamov A."/>
            <person name="Andreopoulos B."/>
            <person name="Cheng J.F."/>
            <person name="Woyke T."/>
            <person name="Pelin A."/>
            <person name="Henrissat B."/>
            <person name="Reynolds N.K."/>
            <person name="Benny G.L."/>
            <person name="Smith M.E."/>
            <person name="James T.Y."/>
            <person name="Grigoriev I.V."/>
        </authorList>
    </citation>
    <scope>NUCLEOTIDE SEQUENCE [LARGE SCALE GENOMIC DNA]</scope>
    <source>
        <strain evidence="13">Baker2002</strain>
    </source>
</reference>
<evidence type="ECO:0000256" key="8">
    <source>
        <dbReference type="ARBA" id="ARBA00023242"/>
    </source>
</evidence>
<gene>
    <name evidence="12" type="ORF">METBISCDRAFT_26817</name>
</gene>